<gene>
    <name evidence="1" type="ORF">PDIGIT_LOCUS317</name>
</gene>
<evidence type="ECO:0000313" key="2">
    <source>
        <dbReference type="Proteomes" id="UP001152607"/>
    </source>
</evidence>
<protein>
    <submittedName>
        <fullName evidence="1">Uncharacterized protein</fullName>
    </submittedName>
</protein>
<dbReference type="Proteomes" id="UP001152607">
    <property type="component" value="Unassembled WGS sequence"/>
</dbReference>
<proteinExistence type="predicted"/>
<dbReference type="AlphaFoldDB" id="A0A9W4U148"/>
<sequence length="53" mass="6046">MMKCVDMPGTPGVSQHNSLVPAFHRLGSLLKAIYLYPVFPRLPMIAYARMHCW</sequence>
<name>A0A9W4U148_9PLEO</name>
<keyword evidence="2" id="KW-1185">Reference proteome</keyword>
<comment type="caution">
    <text evidence="1">The sequence shown here is derived from an EMBL/GenBank/DDBJ whole genome shotgun (WGS) entry which is preliminary data.</text>
</comment>
<accession>A0A9W4U148</accession>
<evidence type="ECO:0000313" key="1">
    <source>
        <dbReference type="EMBL" id="CAI6233754.1"/>
    </source>
</evidence>
<reference evidence="1" key="1">
    <citation type="submission" date="2023-01" db="EMBL/GenBank/DDBJ databases">
        <authorList>
            <person name="Van Ghelder C."/>
            <person name="Rancurel C."/>
        </authorList>
    </citation>
    <scope>NUCLEOTIDE SEQUENCE</scope>
    <source>
        <strain evidence="1">CNCM I-4278</strain>
    </source>
</reference>
<organism evidence="1 2">
    <name type="scientific">Periconia digitata</name>
    <dbReference type="NCBI Taxonomy" id="1303443"/>
    <lineage>
        <taxon>Eukaryota</taxon>
        <taxon>Fungi</taxon>
        <taxon>Dikarya</taxon>
        <taxon>Ascomycota</taxon>
        <taxon>Pezizomycotina</taxon>
        <taxon>Dothideomycetes</taxon>
        <taxon>Pleosporomycetidae</taxon>
        <taxon>Pleosporales</taxon>
        <taxon>Massarineae</taxon>
        <taxon>Periconiaceae</taxon>
        <taxon>Periconia</taxon>
    </lineage>
</organism>
<dbReference type="EMBL" id="CAOQHR010000001">
    <property type="protein sequence ID" value="CAI6233754.1"/>
    <property type="molecule type" value="Genomic_DNA"/>
</dbReference>